<keyword evidence="2" id="KW-1185">Reference proteome</keyword>
<reference evidence="2" key="1">
    <citation type="journal article" date="2013" name="Nat. Genet.">
        <title>The duck genome and transcriptome provide insight into an avian influenza virus reservoir species.</title>
        <authorList>
            <person name="Huang Y."/>
            <person name="Li Y."/>
            <person name="Burt D.W."/>
            <person name="Chen H."/>
            <person name="Zhang Y."/>
            <person name="Qian W."/>
            <person name="Kim H."/>
            <person name="Gan S."/>
            <person name="Zhao Y."/>
            <person name="Li J."/>
            <person name="Yi K."/>
            <person name="Feng H."/>
            <person name="Zhu P."/>
            <person name="Li B."/>
            <person name="Liu Q."/>
            <person name="Fairley S."/>
            <person name="Magor K.E."/>
            <person name="Du Z."/>
            <person name="Hu X."/>
            <person name="Goodman L."/>
            <person name="Tafer H."/>
            <person name="Vignal A."/>
            <person name="Lee T."/>
            <person name="Kim K.W."/>
            <person name="Sheng Z."/>
            <person name="An Y."/>
            <person name="Searle S."/>
            <person name="Herrero J."/>
            <person name="Groenen M.A."/>
            <person name="Crooijmans R.P."/>
            <person name="Faraut T."/>
            <person name="Cai Q."/>
            <person name="Webster R.G."/>
            <person name="Aldridge J.R."/>
            <person name="Warren W.C."/>
            <person name="Bartschat S."/>
            <person name="Kehr S."/>
            <person name="Marz M."/>
            <person name="Stadler P.F."/>
            <person name="Smith J."/>
            <person name="Kraus R.H."/>
            <person name="Zhao Y."/>
            <person name="Ren L."/>
            <person name="Fei J."/>
            <person name="Morisson M."/>
            <person name="Kaiser P."/>
            <person name="Griffin D.K."/>
            <person name="Rao M."/>
            <person name="Pitel F."/>
            <person name="Wang J."/>
            <person name="Li N."/>
        </authorList>
    </citation>
    <scope>NUCLEOTIDE SEQUENCE [LARGE SCALE GENOMIC DNA]</scope>
</reference>
<dbReference type="Proteomes" id="UP000296049">
    <property type="component" value="Unassembled WGS sequence"/>
</dbReference>
<organism evidence="1 2">
    <name type="scientific">Anas platyrhynchos</name>
    <name type="common">Mallard</name>
    <name type="synonym">Anas boschas</name>
    <dbReference type="NCBI Taxonomy" id="8839"/>
    <lineage>
        <taxon>Eukaryota</taxon>
        <taxon>Metazoa</taxon>
        <taxon>Chordata</taxon>
        <taxon>Craniata</taxon>
        <taxon>Vertebrata</taxon>
        <taxon>Euteleostomi</taxon>
        <taxon>Archelosauria</taxon>
        <taxon>Archosauria</taxon>
        <taxon>Dinosauria</taxon>
        <taxon>Saurischia</taxon>
        <taxon>Theropoda</taxon>
        <taxon>Coelurosauria</taxon>
        <taxon>Aves</taxon>
        <taxon>Neognathae</taxon>
        <taxon>Galloanserae</taxon>
        <taxon>Anseriformes</taxon>
        <taxon>Anatidae</taxon>
        <taxon>Anatinae</taxon>
        <taxon>Anas</taxon>
    </lineage>
</organism>
<sequence>MILVRGRPPAARGPQPDDDAWLPDLLAVLPSSPCRALLGAGCQPCGVGEEQHCCGSDLGSGDSSNLWIIAGRHQS</sequence>
<proteinExistence type="predicted"/>
<accession>R0K390</accession>
<dbReference type="EMBL" id="KB742808">
    <property type="protein sequence ID" value="EOB04127.1"/>
    <property type="molecule type" value="Genomic_DNA"/>
</dbReference>
<protein>
    <submittedName>
        <fullName evidence="1">Uncharacterized protein</fullName>
    </submittedName>
</protein>
<gene>
    <name evidence="1" type="ORF">Anapl_00184</name>
</gene>
<evidence type="ECO:0000313" key="1">
    <source>
        <dbReference type="EMBL" id="EOB04127.1"/>
    </source>
</evidence>
<dbReference type="AlphaFoldDB" id="R0K390"/>
<evidence type="ECO:0000313" key="2">
    <source>
        <dbReference type="Proteomes" id="UP000296049"/>
    </source>
</evidence>
<name>R0K390_ANAPL</name>